<organism evidence="3 4">
    <name type="scientific">Bacillus timonensis</name>
    <dbReference type="NCBI Taxonomy" id="1033734"/>
    <lineage>
        <taxon>Bacteria</taxon>
        <taxon>Bacillati</taxon>
        <taxon>Bacillota</taxon>
        <taxon>Bacilli</taxon>
        <taxon>Bacillales</taxon>
        <taxon>Bacillaceae</taxon>
        <taxon>Bacillus</taxon>
    </lineage>
</organism>
<keyword evidence="1" id="KW-0175">Coiled coil</keyword>
<accession>A0A4S3PUX4</accession>
<evidence type="ECO:0000313" key="4">
    <source>
        <dbReference type="Proteomes" id="UP000306477"/>
    </source>
</evidence>
<comment type="caution">
    <text evidence="3">The sequence shown here is derived from an EMBL/GenBank/DDBJ whole genome shotgun (WGS) entry which is preliminary data.</text>
</comment>
<evidence type="ECO:0000313" key="3">
    <source>
        <dbReference type="EMBL" id="THE13186.1"/>
    </source>
</evidence>
<dbReference type="Gene3D" id="3.30.420.10">
    <property type="entry name" value="Ribonuclease H-like superfamily/Ribonuclease H"/>
    <property type="match status" value="1"/>
</dbReference>
<dbReference type="GO" id="GO:0003677">
    <property type="term" value="F:DNA binding"/>
    <property type="evidence" value="ECO:0007669"/>
    <property type="project" value="UniProtKB-KW"/>
</dbReference>
<dbReference type="InterPro" id="IPR036397">
    <property type="entry name" value="RNaseH_sf"/>
</dbReference>
<dbReference type="Proteomes" id="UP000306477">
    <property type="component" value="Unassembled WGS sequence"/>
</dbReference>
<name>A0A4S3PUX4_9BACI</name>
<keyword evidence="4" id="KW-1185">Reference proteome</keyword>
<reference evidence="3 4" key="1">
    <citation type="journal article" date="2019" name="Indoor Air">
        <title>Impacts of indoor surface finishes on bacterial viability.</title>
        <authorList>
            <person name="Hu J."/>
            <person name="Maamar S.B."/>
            <person name="Glawe A.J."/>
            <person name="Gottel N."/>
            <person name="Gilbert J.A."/>
            <person name="Hartmann E.M."/>
        </authorList>
    </citation>
    <scope>NUCLEOTIDE SEQUENCE [LARGE SCALE GENOMIC DNA]</scope>
    <source>
        <strain evidence="3 4">AF060A6</strain>
    </source>
</reference>
<evidence type="ECO:0000259" key="2">
    <source>
        <dbReference type="PROSITE" id="PS50994"/>
    </source>
</evidence>
<keyword evidence="3" id="KW-0238">DNA-binding</keyword>
<dbReference type="OrthoDB" id="501284at2"/>
<dbReference type="Pfam" id="PF09299">
    <property type="entry name" value="Mu-transpos_C"/>
    <property type="match status" value="1"/>
</dbReference>
<dbReference type="EMBL" id="SLUB01000011">
    <property type="protein sequence ID" value="THE13186.1"/>
    <property type="molecule type" value="Genomic_DNA"/>
</dbReference>
<feature type="domain" description="Integrase catalytic" evidence="2">
    <location>
        <begin position="285"/>
        <end position="489"/>
    </location>
</feature>
<evidence type="ECO:0000256" key="1">
    <source>
        <dbReference type="SAM" id="Coils"/>
    </source>
</evidence>
<protein>
    <submittedName>
        <fullName evidence="3">DNA-binding protein</fullName>
    </submittedName>
</protein>
<dbReference type="InterPro" id="IPR001584">
    <property type="entry name" value="Integrase_cat-core"/>
</dbReference>
<dbReference type="AlphaFoldDB" id="A0A4S3PUX4"/>
<dbReference type="GO" id="GO:0015074">
    <property type="term" value="P:DNA integration"/>
    <property type="evidence" value="ECO:0007669"/>
    <property type="project" value="InterPro"/>
</dbReference>
<dbReference type="InterPro" id="IPR015378">
    <property type="entry name" value="Transposase-like_Mu_C"/>
</dbReference>
<dbReference type="PROSITE" id="PS50994">
    <property type="entry name" value="INTEGRASE"/>
    <property type="match status" value="1"/>
</dbReference>
<sequence length="729" mass="86057">MKSIMRRKSLLIFAKNQIIKINIEKEVTERILWIDSDYSLCFTIDINDKKALPMKRNILSLTELLKEDRLEIMTDEPYRIYFTESELSVDQKEKRNNRWELIKGMASVEPDIYIDYKRGKLIKALIGKKTSKKKYIYQYLRLYWQRGMHLNALLADYSRCGLRGETKNLGGKKVGRPRLYKDNPGMNVTEEVKQVFLIGINRYKPSNKRTLKDCFEQIKRDFFAQGERYENGRKITIIKEDAPSLEQFRYWYNQNVDPEKRNITKKGRTRHLLEDRPVLDISDSKSRGPGWRYQIDATVADVYLVSEKNPNWIIGRPVVYIVMDVYSRMVAGMYVGLEGPSYLGALMALVNTASDKVKFCKEYGIDITEDMWPVKHFPDKLLADRGELKGPKVEQLIESFGVRMENTPPYRADWKGIVEQYFRLLNLKVKPLVPGAVTKEKLRGERNYALDAILTLTDFRKILINAIIHHNNYNWLSNYKPDDEMLKNEVPLYPVDLWNWGIKNDSGRLKFFQEDFVKLRLLPRKENVSVTEYGIHFERGLQYSCERAIKEQWFQEAALKGSWKITVAYDPRCIKYIYILNKDGSYEVCKLLGYLRQYEELQYDDFVFIRKMQKRLEEKEELKRRSEKVIDYVNEIESIKEAAEERSKEAEKISDSQKLKNIDENRKNERNEIRTQEAFILDKAKEEIKKDITQQATNEEIVKGKASKDLLKLMELQKEMGMERKINGR</sequence>
<dbReference type="InterPro" id="IPR012337">
    <property type="entry name" value="RNaseH-like_sf"/>
</dbReference>
<feature type="coiled-coil region" evidence="1">
    <location>
        <begin position="609"/>
        <end position="660"/>
    </location>
</feature>
<proteinExistence type="predicted"/>
<dbReference type="SUPFAM" id="SSF53098">
    <property type="entry name" value="Ribonuclease H-like"/>
    <property type="match status" value="1"/>
</dbReference>
<gene>
    <name evidence="3" type="ORF">E1I69_08795</name>
</gene>